<dbReference type="EMBL" id="HACA01004334">
    <property type="protein sequence ID" value="CDW21695.1"/>
    <property type="molecule type" value="Transcribed_RNA"/>
</dbReference>
<feature type="region of interest" description="Disordered" evidence="6">
    <location>
        <begin position="719"/>
        <end position="738"/>
    </location>
</feature>
<dbReference type="SUPFAM" id="SSF109604">
    <property type="entry name" value="HD-domain/PDEase-like"/>
    <property type="match status" value="1"/>
</dbReference>
<feature type="binding site" evidence="5">
    <location>
        <position position="249"/>
    </location>
    <ligand>
        <name>Zn(2+)</name>
        <dbReference type="ChEBI" id="CHEBI:29105"/>
        <label>1</label>
    </ligand>
</feature>
<feature type="compositionally biased region" description="Low complexity" evidence="6">
    <location>
        <begin position="725"/>
        <end position="738"/>
    </location>
</feature>
<feature type="region of interest" description="Disordered" evidence="6">
    <location>
        <begin position="770"/>
        <end position="808"/>
    </location>
</feature>
<organism evidence="8">
    <name type="scientific">Lepeophtheirus salmonis</name>
    <name type="common">Salmon louse</name>
    <name type="synonym">Caligus salmonis</name>
    <dbReference type="NCBI Taxonomy" id="72036"/>
    <lineage>
        <taxon>Eukaryota</taxon>
        <taxon>Metazoa</taxon>
        <taxon>Ecdysozoa</taxon>
        <taxon>Arthropoda</taxon>
        <taxon>Crustacea</taxon>
        <taxon>Multicrustacea</taxon>
        <taxon>Hexanauplia</taxon>
        <taxon>Copepoda</taxon>
        <taxon>Siphonostomatoida</taxon>
        <taxon>Caligidae</taxon>
        <taxon>Lepeophtheirus</taxon>
    </lineage>
</organism>
<reference evidence="8" key="1">
    <citation type="submission" date="2014-05" db="EMBL/GenBank/DDBJ databases">
        <authorList>
            <person name="Chronopoulou M."/>
        </authorList>
    </citation>
    <scope>NUCLEOTIDE SEQUENCE</scope>
    <source>
        <tissue evidence="8">Whole organism</tissue>
    </source>
</reference>
<name>A0A0K2T7A7_LEPSM</name>
<dbReference type="InterPro" id="IPR036971">
    <property type="entry name" value="PDEase_catalytic_dom_sf"/>
</dbReference>
<feature type="binding site" evidence="5">
    <location>
        <position position="250"/>
    </location>
    <ligand>
        <name>Zn(2+)</name>
        <dbReference type="ChEBI" id="CHEBI:29105"/>
        <label>2</label>
    </ligand>
</feature>
<dbReference type="GO" id="GO:0004114">
    <property type="term" value="F:3',5'-cyclic-nucleotide phosphodiesterase activity"/>
    <property type="evidence" value="ECO:0007669"/>
    <property type="project" value="InterPro"/>
</dbReference>
<dbReference type="PROSITE" id="PS51845">
    <property type="entry name" value="PDEASE_I_2"/>
    <property type="match status" value="1"/>
</dbReference>
<evidence type="ECO:0000256" key="2">
    <source>
        <dbReference type="ARBA" id="ARBA00022801"/>
    </source>
</evidence>
<feature type="region of interest" description="Disordered" evidence="6">
    <location>
        <begin position="921"/>
        <end position="969"/>
    </location>
</feature>
<feature type="binding site" evidence="4">
    <location>
        <begin position="209"/>
        <end position="213"/>
    </location>
    <ligand>
        <name>AMP</name>
        <dbReference type="ChEBI" id="CHEBI:456215"/>
    </ligand>
</feature>
<sequence>MHKPQVITKSINPGSKVVVLTSSSSNIPRRLLTTSPFSLPPKSSSSSSFHHLRGRRSRRRRRGGVVVGSVDMSRFEGGDLDVLYFNSGDDEKEEEKYLGEVQRGKKELYYKTVPDKRKKRRLFIATRYRSSLPPGNIRTIERLLLFSSLHWDFNAFTLDRLSQGDGLASLCTYLFHRHGLLAYFQLDPLIVWKFFSLVEAGYRASNPYHNATHATDVTQAMNIFLQEPLIKRSLTPLELMSALIAAATHDLDHPGRNEKFLVATGSHLAALYYEPESGSLLENHHWRSALSLMHESGFAETLSSSQLVEITDLIKSAILATDIAKQGEYLTKFTKGINEGEFNSLAEVLNKPSRTFIVQIAMKCADISNPCRAWNISRLWSYRASEEFFRQGDKERELGLSVTPPFDRVTMTVAKIQTGFYRMVASPLFEEWNRFLGSSLSNVMLHNLTTNHARWDLIIQQETSSVPDSLMSTSSSSSSSSQIPTNLRRSSFEPFHHSDDGEEEDEDDTSDRSYPYLPLDSSSNLNIRRRFSLPLTPTPSDDVFSNIGTPLLRCGHKRRLFAASAADEGTSDVSSSSHRVTFHLGNSLDETSTLNDEERIIEEEEGPNKVPKIFEEDKENSRVLYGAGFAVRRGSAPSDLLLNQIASSKKKNSSSNPGNKQQRDVSPGSIINSSKDPIIVRVNHQRHSRLHKIDRRRGSLPVFSPADFIRIEEELLTRSKSSNVSDSPLKSIISSSNPSASCSIHNQHSVYHHPKLSPSCFSSCSSSSTSSSSFSSKRTSSSSLVINTTSQTNTPSSSSGGGSFSKERRKILRRKSGGSETLLSSSQFSLEKSFLRRGSLRLGDVHLHSHHHAYGHAHTSHHRHRHIVVSQETLLDELIKFSNPSSSSSAIPSRVQILRGLSPAIESELLQKFRTNLALNNNNTSPGVGGSGGSGGAAKRPPLTSYSSNKNSGGKGRRGSLPTELLSFV</sequence>
<feature type="region of interest" description="Disordered" evidence="6">
    <location>
        <begin position="647"/>
        <end position="677"/>
    </location>
</feature>
<feature type="binding site" evidence="4">
    <location>
        <position position="366"/>
    </location>
    <ligand>
        <name>AMP</name>
        <dbReference type="ChEBI" id="CHEBI:456215"/>
    </ligand>
</feature>
<dbReference type="InterPro" id="IPR003607">
    <property type="entry name" value="HD/PDEase_dom"/>
</dbReference>
<dbReference type="OrthoDB" id="189220at2759"/>
<feature type="binding site" evidence="5">
    <location>
        <position position="250"/>
    </location>
    <ligand>
        <name>Zn(2+)</name>
        <dbReference type="ChEBI" id="CHEBI:29105"/>
        <label>1</label>
    </ligand>
</feature>
<keyword evidence="1 5" id="KW-0479">Metal-binding</keyword>
<dbReference type="GO" id="GO:0007165">
    <property type="term" value="P:signal transduction"/>
    <property type="evidence" value="ECO:0007669"/>
    <property type="project" value="InterPro"/>
</dbReference>
<feature type="compositionally biased region" description="Acidic residues" evidence="6">
    <location>
        <begin position="500"/>
        <end position="509"/>
    </location>
</feature>
<evidence type="ECO:0000256" key="5">
    <source>
        <dbReference type="PIRSR" id="PIRSR623088-3"/>
    </source>
</evidence>
<accession>A0A0K2T7A7</accession>
<feature type="region of interest" description="Disordered" evidence="6">
    <location>
        <begin position="33"/>
        <end position="64"/>
    </location>
</feature>
<feature type="compositionally biased region" description="Low complexity" evidence="6">
    <location>
        <begin position="468"/>
        <end position="481"/>
    </location>
</feature>
<feature type="binding site" evidence="5">
    <location>
        <position position="366"/>
    </location>
    <ligand>
        <name>Zn(2+)</name>
        <dbReference type="ChEBI" id="CHEBI:29105"/>
        <label>1</label>
    </ligand>
</feature>
<dbReference type="SMART" id="SM00471">
    <property type="entry name" value="HDc"/>
    <property type="match status" value="1"/>
</dbReference>
<dbReference type="GO" id="GO:0046872">
    <property type="term" value="F:metal ion binding"/>
    <property type="evidence" value="ECO:0007669"/>
    <property type="project" value="UniProtKB-KW"/>
</dbReference>
<dbReference type="InterPro" id="IPR023088">
    <property type="entry name" value="PDEase"/>
</dbReference>
<feature type="binding site" evidence="4">
    <location>
        <position position="250"/>
    </location>
    <ligand>
        <name>AMP</name>
        <dbReference type="ChEBI" id="CHEBI:456215"/>
    </ligand>
</feature>
<feature type="active site" description="Proton donor" evidence="3">
    <location>
        <position position="209"/>
    </location>
</feature>
<dbReference type="InterPro" id="IPR002073">
    <property type="entry name" value="PDEase_catalytic_dom"/>
</dbReference>
<feature type="binding site" evidence="5">
    <location>
        <position position="213"/>
    </location>
    <ligand>
        <name>Zn(2+)</name>
        <dbReference type="ChEBI" id="CHEBI:29105"/>
        <label>1</label>
    </ligand>
</feature>
<feature type="compositionally biased region" description="Basic and acidic residues" evidence="6">
    <location>
        <begin position="490"/>
        <end position="499"/>
    </location>
</feature>
<evidence type="ECO:0000256" key="4">
    <source>
        <dbReference type="PIRSR" id="PIRSR623088-2"/>
    </source>
</evidence>
<feature type="compositionally biased region" description="Basic residues" evidence="6">
    <location>
        <begin position="50"/>
        <end position="63"/>
    </location>
</feature>
<dbReference type="PANTHER" id="PTHR11347">
    <property type="entry name" value="CYCLIC NUCLEOTIDE PHOSPHODIESTERASE"/>
    <property type="match status" value="1"/>
</dbReference>
<evidence type="ECO:0000259" key="7">
    <source>
        <dbReference type="PROSITE" id="PS51845"/>
    </source>
</evidence>
<feature type="region of interest" description="Disordered" evidence="6">
    <location>
        <begin position="468"/>
        <end position="518"/>
    </location>
</feature>
<feature type="binding site" evidence="4">
    <location>
        <position position="417"/>
    </location>
    <ligand>
        <name>AMP</name>
        <dbReference type="ChEBI" id="CHEBI:456215"/>
    </ligand>
</feature>
<evidence type="ECO:0000256" key="6">
    <source>
        <dbReference type="SAM" id="MobiDB-lite"/>
    </source>
</evidence>
<evidence type="ECO:0000313" key="8">
    <source>
        <dbReference type="EMBL" id="CDW21695.1"/>
    </source>
</evidence>
<dbReference type="PRINTS" id="PR00387">
    <property type="entry name" value="PDIESTERASE1"/>
</dbReference>
<feature type="compositionally biased region" description="Gly residues" evidence="6">
    <location>
        <begin position="927"/>
        <end position="936"/>
    </location>
</feature>
<evidence type="ECO:0000256" key="1">
    <source>
        <dbReference type="ARBA" id="ARBA00022723"/>
    </source>
</evidence>
<dbReference type="AlphaFoldDB" id="A0A0K2T7A7"/>
<feature type="compositionally biased region" description="Low complexity" evidence="6">
    <location>
        <begin position="770"/>
        <end position="798"/>
    </location>
</feature>
<keyword evidence="2" id="KW-0378">Hydrolase</keyword>
<protein>
    <submittedName>
        <fullName evidence="8">Putative LOC100877791 [Megachile rotundata]</fullName>
    </submittedName>
</protein>
<proteinExistence type="predicted"/>
<evidence type="ECO:0000256" key="3">
    <source>
        <dbReference type="PIRSR" id="PIRSR623088-1"/>
    </source>
</evidence>
<dbReference type="CDD" id="cd00077">
    <property type="entry name" value="HDc"/>
    <property type="match status" value="1"/>
</dbReference>
<feature type="domain" description="PDEase" evidence="7">
    <location>
        <begin position="129"/>
        <end position="462"/>
    </location>
</feature>
<dbReference type="Gene3D" id="1.10.1300.10">
    <property type="entry name" value="3'5'-cyclic nucleotide phosphodiesterase, catalytic domain"/>
    <property type="match status" value="1"/>
</dbReference>
<dbReference type="Pfam" id="PF00233">
    <property type="entry name" value="PDEase_I"/>
    <property type="match status" value="1"/>
</dbReference>